<feature type="compositionally biased region" description="Basic and acidic residues" evidence="1">
    <location>
        <begin position="38"/>
        <end position="48"/>
    </location>
</feature>
<organism evidence="2 3">
    <name type="scientific">Naematelia encephala</name>
    <dbReference type="NCBI Taxonomy" id="71784"/>
    <lineage>
        <taxon>Eukaryota</taxon>
        <taxon>Fungi</taxon>
        <taxon>Dikarya</taxon>
        <taxon>Basidiomycota</taxon>
        <taxon>Agaricomycotina</taxon>
        <taxon>Tremellomycetes</taxon>
        <taxon>Tremellales</taxon>
        <taxon>Naemateliaceae</taxon>
        <taxon>Naematelia</taxon>
    </lineage>
</organism>
<dbReference type="AlphaFoldDB" id="A0A1Y2AQ13"/>
<proteinExistence type="predicted"/>
<gene>
    <name evidence="2" type="ORF">BCR39DRAFT_561755</name>
</gene>
<dbReference type="InParanoid" id="A0A1Y2AQ13"/>
<protein>
    <submittedName>
        <fullName evidence="2">Uncharacterized protein</fullName>
    </submittedName>
</protein>
<feature type="region of interest" description="Disordered" evidence="1">
    <location>
        <begin position="1"/>
        <end position="97"/>
    </location>
</feature>
<evidence type="ECO:0000313" key="3">
    <source>
        <dbReference type="Proteomes" id="UP000193986"/>
    </source>
</evidence>
<evidence type="ECO:0000256" key="1">
    <source>
        <dbReference type="SAM" id="MobiDB-lite"/>
    </source>
</evidence>
<feature type="region of interest" description="Disordered" evidence="1">
    <location>
        <begin position="276"/>
        <end position="317"/>
    </location>
</feature>
<feature type="compositionally biased region" description="Acidic residues" evidence="1">
    <location>
        <begin position="284"/>
        <end position="308"/>
    </location>
</feature>
<dbReference type="EMBL" id="MCFC01000073">
    <property type="protein sequence ID" value="ORY24025.1"/>
    <property type="molecule type" value="Genomic_DNA"/>
</dbReference>
<accession>A0A1Y2AQ13</accession>
<name>A0A1Y2AQ13_9TREE</name>
<comment type="caution">
    <text evidence="2">The sequence shown here is derived from an EMBL/GenBank/DDBJ whole genome shotgun (WGS) entry which is preliminary data.</text>
</comment>
<feature type="compositionally biased region" description="Polar residues" evidence="1">
    <location>
        <begin position="76"/>
        <end position="97"/>
    </location>
</feature>
<reference evidence="2 3" key="1">
    <citation type="submission" date="2016-07" db="EMBL/GenBank/DDBJ databases">
        <title>Pervasive Adenine N6-methylation of Active Genes in Fungi.</title>
        <authorList>
            <consortium name="DOE Joint Genome Institute"/>
            <person name="Mondo S.J."/>
            <person name="Dannebaum R.O."/>
            <person name="Kuo R.C."/>
            <person name="Labutti K."/>
            <person name="Haridas S."/>
            <person name="Kuo A."/>
            <person name="Salamov A."/>
            <person name="Ahrendt S.R."/>
            <person name="Lipzen A."/>
            <person name="Sullivan W."/>
            <person name="Andreopoulos W.B."/>
            <person name="Clum A."/>
            <person name="Lindquist E."/>
            <person name="Daum C."/>
            <person name="Ramamoorthy G.K."/>
            <person name="Gryganskyi A."/>
            <person name="Culley D."/>
            <person name="Magnuson J.K."/>
            <person name="James T.Y."/>
            <person name="O'Malley M.A."/>
            <person name="Stajich J.E."/>
            <person name="Spatafora J.W."/>
            <person name="Visel A."/>
            <person name="Grigoriev I.V."/>
        </authorList>
    </citation>
    <scope>NUCLEOTIDE SEQUENCE [LARGE SCALE GENOMIC DNA]</scope>
    <source>
        <strain evidence="2 3">68-887.2</strain>
    </source>
</reference>
<evidence type="ECO:0000313" key="2">
    <source>
        <dbReference type="EMBL" id="ORY24025.1"/>
    </source>
</evidence>
<keyword evidence="3" id="KW-1185">Reference proteome</keyword>
<sequence length="317" mass="34443">MPIRDLPSFSGAGPHSREFSAAPDRVDSSTVGPHRNHRDSTRSRRDTRNAQTPYARRNPGNAASGAPSSQHRRTARSNTPHAVTAIPSSSASAQSKTWWHGVFDQETDNRRWADHWLSTSENAGQVEDPIETDVDTHAAHSDLLTLALTTLRKEMKDTTHSSVAVYSAHHSLSIPSYLIAVGYRGPGRPCRVTAATLDPETGRFKVSHGDEKDGKLSVQSQFDVLMSRPGAPGLGPGQTPLPSMVTNLSGQLLEDEVPQDTIDNALGVNVDSQVEDDYYHLSEGEGDELNWNEGDESDDSDDGHDGDEENRPPQPVG</sequence>
<dbReference type="Proteomes" id="UP000193986">
    <property type="component" value="Unassembled WGS sequence"/>
</dbReference>